<accession>A0A542ZWN8</accession>
<evidence type="ECO:0000313" key="2">
    <source>
        <dbReference type="Proteomes" id="UP000315389"/>
    </source>
</evidence>
<reference evidence="1 2" key="1">
    <citation type="submission" date="2019-06" db="EMBL/GenBank/DDBJ databases">
        <title>Sequencing the genomes of 1000 actinobacteria strains.</title>
        <authorList>
            <person name="Klenk H.-P."/>
        </authorList>
    </citation>
    <scope>NUCLEOTIDE SEQUENCE [LARGE SCALE GENOMIC DNA]</scope>
    <source>
        <strain evidence="1 2">DSM 4813</strain>
    </source>
</reference>
<comment type="caution">
    <text evidence="1">The sequence shown here is derived from an EMBL/GenBank/DDBJ whole genome shotgun (WGS) entry which is preliminary data.</text>
</comment>
<proteinExistence type="predicted"/>
<dbReference type="EMBL" id="VFOS01000001">
    <property type="protein sequence ID" value="TQL64773.1"/>
    <property type="molecule type" value="Genomic_DNA"/>
</dbReference>
<organism evidence="1 2">
    <name type="scientific">Rarobacter faecitabidus</name>
    <dbReference type="NCBI Taxonomy" id="13243"/>
    <lineage>
        <taxon>Bacteria</taxon>
        <taxon>Bacillati</taxon>
        <taxon>Actinomycetota</taxon>
        <taxon>Actinomycetes</taxon>
        <taxon>Micrococcales</taxon>
        <taxon>Rarobacteraceae</taxon>
        <taxon>Rarobacter</taxon>
    </lineage>
</organism>
<keyword evidence="2" id="KW-1185">Reference proteome</keyword>
<name>A0A542ZWN8_RARFA</name>
<sequence length="58" mass="6450">MDAFERSCVNTYYEITTLAQPYMAARTNAPYGTNYDATKGFRYEVAADGQDARTALAN</sequence>
<dbReference type="AlphaFoldDB" id="A0A542ZWN8"/>
<dbReference type="Proteomes" id="UP000315389">
    <property type="component" value="Unassembled WGS sequence"/>
</dbReference>
<protein>
    <submittedName>
        <fullName evidence="1">Uncharacterized protein</fullName>
    </submittedName>
</protein>
<evidence type="ECO:0000313" key="1">
    <source>
        <dbReference type="EMBL" id="TQL64773.1"/>
    </source>
</evidence>
<gene>
    <name evidence="1" type="ORF">FB461_1292</name>
</gene>